<dbReference type="InterPro" id="IPR033205">
    <property type="entry name" value="COP9_CSN8"/>
</dbReference>
<dbReference type="GO" id="GO:0005737">
    <property type="term" value="C:cytoplasm"/>
    <property type="evidence" value="ECO:0007669"/>
    <property type="project" value="UniProtKB-SubCell"/>
</dbReference>
<evidence type="ECO:0000256" key="3">
    <source>
        <dbReference type="ARBA" id="ARBA00022490"/>
    </source>
</evidence>
<dbReference type="EMBL" id="HBFX01049009">
    <property type="protein sequence ID" value="CAD8978451.1"/>
    <property type="molecule type" value="Transcribed_RNA"/>
</dbReference>
<evidence type="ECO:0000259" key="6">
    <source>
        <dbReference type="Pfam" id="PF10075"/>
    </source>
</evidence>
<reference evidence="7" key="1">
    <citation type="submission" date="2021-01" db="EMBL/GenBank/DDBJ databases">
        <authorList>
            <person name="Corre E."/>
            <person name="Pelletier E."/>
            <person name="Niang G."/>
            <person name="Scheremetjew M."/>
            <person name="Finn R."/>
            <person name="Kale V."/>
            <person name="Holt S."/>
            <person name="Cochrane G."/>
            <person name="Meng A."/>
            <person name="Brown T."/>
            <person name="Cohen L."/>
        </authorList>
    </citation>
    <scope>NUCLEOTIDE SEQUENCE</scope>
    <source>
        <strain evidence="7">CCMP644</strain>
    </source>
</reference>
<gene>
    <name evidence="7" type="ORF">HAND00432_LOCUS29459</name>
</gene>
<keyword evidence="4" id="KW-0736">Signalosome</keyword>
<evidence type="ECO:0000256" key="5">
    <source>
        <dbReference type="ARBA" id="ARBA00023242"/>
    </source>
</evidence>
<evidence type="ECO:0000256" key="2">
    <source>
        <dbReference type="ARBA" id="ARBA00004496"/>
    </source>
</evidence>
<sequence length="201" mass="22446">MDAAQIEAHTKKLQQALTQSPESALKACEEFELEHCGAADPAAMLPFYRIHLISYLLLDDLVNARWLWERMPDRIKGDPELQAVWKVAQHLWKRELKEVYALLTSTSWTPPLNSLSASVLEGVRSRQMKLIGQSHSAIAVSDCSEMLGLPPQEAVARCAVQGWKEEGGFVRPAPPEEEGSPVVGKKLLQDLTEYVCKLDAR</sequence>
<dbReference type="InterPro" id="IPR033464">
    <property type="entry name" value="CSN8_PSD8_EIF3K"/>
</dbReference>
<comment type="subcellular location">
    <subcellularLocation>
        <location evidence="2">Cytoplasm</location>
    </subcellularLocation>
    <subcellularLocation>
        <location evidence="1">Nucleus</location>
    </subcellularLocation>
</comment>
<dbReference type="PANTHER" id="PTHR13339">
    <property type="entry name" value="COP9 SIGNALOSOME COMPLEX SUBUNIT 8"/>
    <property type="match status" value="1"/>
</dbReference>
<dbReference type="GO" id="GO:0010387">
    <property type="term" value="P:COP9 signalosome assembly"/>
    <property type="evidence" value="ECO:0007669"/>
    <property type="project" value="InterPro"/>
</dbReference>
<dbReference type="AlphaFoldDB" id="A0A6U4MZW9"/>
<dbReference type="GO" id="GO:0000338">
    <property type="term" value="P:protein deneddylation"/>
    <property type="evidence" value="ECO:0007669"/>
    <property type="project" value="InterPro"/>
</dbReference>
<organism evidence="7">
    <name type="scientific">Hemiselmis andersenii</name>
    <name type="common">Cryptophyte alga</name>
    <dbReference type="NCBI Taxonomy" id="464988"/>
    <lineage>
        <taxon>Eukaryota</taxon>
        <taxon>Cryptophyceae</taxon>
        <taxon>Cryptomonadales</taxon>
        <taxon>Hemiselmidaceae</taxon>
        <taxon>Hemiselmis</taxon>
    </lineage>
</organism>
<keyword evidence="5" id="KW-0539">Nucleus</keyword>
<dbReference type="Pfam" id="PF10075">
    <property type="entry name" value="CSN8_PSD8_EIF3K"/>
    <property type="match status" value="1"/>
</dbReference>
<evidence type="ECO:0000256" key="4">
    <source>
        <dbReference type="ARBA" id="ARBA00022790"/>
    </source>
</evidence>
<proteinExistence type="predicted"/>
<name>A0A6U4MZW9_HEMAN</name>
<dbReference type="GO" id="GO:0008180">
    <property type="term" value="C:COP9 signalosome"/>
    <property type="evidence" value="ECO:0007669"/>
    <property type="project" value="UniProtKB-KW"/>
</dbReference>
<keyword evidence="3" id="KW-0963">Cytoplasm</keyword>
<evidence type="ECO:0000256" key="1">
    <source>
        <dbReference type="ARBA" id="ARBA00004123"/>
    </source>
</evidence>
<accession>A0A6U4MZW9</accession>
<feature type="domain" description="CSN8/PSMD8/EIF3K" evidence="6">
    <location>
        <begin position="45"/>
        <end position="168"/>
    </location>
</feature>
<dbReference type="PANTHER" id="PTHR13339:SF0">
    <property type="entry name" value="COP9 SIGNALOSOME COMPLEX SUBUNIT 8"/>
    <property type="match status" value="1"/>
</dbReference>
<evidence type="ECO:0000313" key="7">
    <source>
        <dbReference type="EMBL" id="CAD8978451.1"/>
    </source>
</evidence>
<protein>
    <recommendedName>
        <fullName evidence="6">CSN8/PSMD8/EIF3K domain-containing protein</fullName>
    </recommendedName>
</protein>
<dbReference type="Gene3D" id="1.25.40.990">
    <property type="match status" value="1"/>
</dbReference>